<keyword evidence="8" id="KW-1185">Reference proteome</keyword>
<keyword evidence="2 6" id="KW-0547">Nucleotide-binding</keyword>
<evidence type="ECO:0000313" key="8">
    <source>
        <dbReference type="Proteomes" id="UP000582837"/>
    </source>
</evidence>
<name>A0A841H3E8_9BACT</name>
<feature type="binding site" evidence="6">
    <location>
        <begin position="203"/>
        <end position="206"/>
    </location>
    <ligand>
        <name>ATP</name>
        <dbReference type="ChEBI" id="CHEBI:30616"/>
    </ligand>
</feature>
<evidence type="ECO:0000256" key="4">
    <source>
        <dbReference type="ARBA" id="ARBA00022960"/>
    </source>
</evidence>
<dbReference type="AlphaFoldDB" id="A0A841H3E8"/>
<dbReference type="NCBIfam" id="TIGR00904">
    <property type="entry name" value="mreB"/>
    <property type="match status" value="1"/>
</dbReference>
<protein>
    <recommendedName>
        <fullName evidence="6">Cell shape-determining protein MreB</fullName>
    </recommendedName>
</protein>
<evidence type="ECO:0000313" key="7">
    <source>
        <dbReference type="EMBL" id="MBB6072530.1"/>
    </source>
</evidence>
<dbReference type="Gene3D" id="3.30.420.40">
    <property type="match status" value="2"/>
</dbReference>
<dbReference type="GO" id="GO:0000902">
    <property type="term" value="P:cell morphogenesis"/>
    <property type="evidence" value="ECO:0007669"/>
    <property type="project" value="InterPro"/>
</dbReference>
<keyword evidence="4 6" id="KW-0133">Cell shape</keyword>
<evidence type="ECO:0000256" key="3">
    <source>
        <dbReference type="ARBA" id="ARBA00022840"/>
    </source>
</evidence>
<dbReference type="NCBIfam" id="NF010539">
    <property type="entry name" value="PRK13927.1"/>
    <property type="match status" value="1"/>
</dbReference>
<evidence type="ECO:0000256" key="6">
    <source>
        <dbReference type="HAMAP-Rule" id="MF_02207"/>
    </source>
</evidence>
<dbReference type="CDD" id="cd10225">
    <property type="entry name" value="ASKHA_NBD_MreB-like"/>
    <property type="match status" value="1"/>
</dbReference>
<dbReference type="SUPFAM" id="SSF53067">
    <property type="entry name" value="Actin-like ATPase domain"/>
    <property type="match status" value="2"/>
</dbReference>
<keyword evidence="1 6" id="KW-0963">Cytoplasm</keyword>
<comment type="caution">
    <text evidence="7">The sequence shown here is derived from an EMBL/GenBank/DDBJ whole genome shotgun (WGS) entry which is preliminary data.</text>
</comment>
<dbReference type="Proteomes" id="UP000582837">
    <property type="component" value="Unassembled WGS sequence"/>
</dbReference>
<evidence type="ECO:0000256" key="2">
    <source>
        <dbReference type="ARBA" id="ARBA00022741"/>
    </source>
</evidence>
<dbReference type="PRINTS" id="PR01652">
    <property type="entry name" value="SHAPEPROTEIN"/>
</dbReference>
<evidence type="ECO:0000256" key="5">
    <source>
        <dbReference type="ARBA" id="ARBA00023458"/>
    </source>
</evidence>
<sequence>MADIAIDLGTANTLIEVKGEGLVVNEPSVVAVDRETRKVRAIGLEAKRMLGRTPEGILAVRPMRDGVIADVDMADLMLRHFLERVLPRGFFRVKPRVVIGVPSGITEMEKRAVRAAVMSAGARSVYLISEPMAAAIGVGLPVTSPRGSMVVNVGGGTSEIGVVALSGIVADASIRVAGYEMDEAIVGYVRKSRNLLIGEATAEGVKIQVGSAYPLEEEREMDVTGRDLVNGIPKTVRVNSIEIRECIAEPVAAIVSAVRRALEVTPPELASDILDAGIVMTGGGAQLRGLGRLLERETGLSIHLDEQPLTCVVRGAARVLEDWDLYQGVLSH</sequence>
<dbReference type="RefSeq" id="WP_170032836.1">
    <property type="nucleotide sequence ID" value="NZ_JABDTL010000001.1"/>
</dbReference>
<dbReference type="EMBL" id="JACHIA010000016">
    <property type="protein sequence ID" value="MBB6072530.1"/>
    <property type="molecule type" value="Genomic_DNA"/>
</dbReference>
<feature type="binding site" evidence="6">
    <location>
        <begin position="155"/>
        <end position="157"/>
    </location>
    <ligand>
        <name>ATP</name>
        <dbReference type="ChEBI" id="CHEBI:30616"/>
    </ligand>
</feature>
<dbReference type="InterPro" id="IPR043129">
    <property type="entry name" value="ATPase_NBD"/>
</dbReference>
<accession>A0A841H3E8</accession>
<comment type="caution">
    <text evidence="6">Lacks conserved residue(s) required for the propagation of feature annotation.</text>
</comment>
<reference evidence="7 8" key="1">
    <citation type="submission" date="2020-08" db="EMBL/GenBank/DDBJ databases">
        <title>Genomic Encyclopedia of Type Strains, Phase IV (KMG-IV): sequencing the most valuable type-strain genomes for metagenomic binning, comparative biology and taxonomic classification.</title>
        <authorList>
            <person name="Goeker M."/>
        </authorList>
    </citation>
    <scope>NUCLEOTIDE SEQUENCE [LARGE SCALE GENOMIC DNA]</scope>
    <source>
        <strain evidence="7 8">DSM 29007</strain>
    </source>
</reference>
<comment type="subcellular location">
    <subcellularLocation>
        <location evidence="6">Cytoplasm</location>
    </subcellularLocation>
    <text evidence="6">Membrane-associated.</text>
</comment>
<comment type="function">
    <text evidence="6">Forms membrane-associated dynamic filaments that are essential for cell shape determination. Acts by regulating cell wall synthesis and cell elongation, and thus cell shape. A feedback loop between cell geometry and MreB localization may maintain elongated cell shape by targeting cell wall growth to regions of negative cell wall curvature.</text>
</comment>
<dbReference type="GO" id="GO:0005524">
    <property type="term" value="F:ATP binding"/>
    <property type="evidence" value="ECO:0007669"/>
    <property type="project" value="UniProtKB-KW"/>
</dbReference>
<feature type="binding site" evidence="6">
    <location>
        <begin position="10"/>
        <end position="12"/>
    </location>
    <ligand>
        <name>ATP</name>
        <dbReference type="ChEBI" id="CHEBI:30616"/>
    </ligand>
</feature>
<comment type="similarity">
    <text evidence="5 6">Belongs to the FtsA/MreB family.</text>
</comment>
<dbReference type="InterPro" id="IPR004753">
    <property type="entry name" value="MreB"/>
</dbReference>
<dbReference type="HAMAP" id="MF_02207">
    <property type="entry name" value="MreB"/>
    <property type="match status" value="1"/>
</dbReference>
<comment type="subunit">
    <text evidence="6">Forms polymers.</text>
</comment>
<gene>
    <name evidence="6" type="primary">mreB</name>
    <name evidence="7" type="ORF">HNQ61_004193</name>
</gene>
<keyword evidence="3 6" id="KW-0067">ATP-binding</keyword>
<dbReference type="PANTHER" id="PTHR42749:SF1">
    <property type="entry name" value="CELL SHAPE-DETERMINING PROTEIN MREB"/>
    <property type="match status" value="1"/>
</dbReference>
<dbReference type="Pfam" id="PF06723">
    <property type="entry name" value="MreB_Mbl"/>
    <property type="match status" value="1"/>
</dbReference>
<dbReference type="GO" id="GO:0008360">
    <property type="term" value="P:regulation of cell shape"/>
    <property type="evidence" value="ECO:0007669"/>
    <property type="project" value="UniProtKB-UniRule"/>
</dbReference>
<proteinExistence type="inferred from homology"/>
<dbReference type="InterPro" id="IPR056546">
    <property type="entry name" value="MreB_MamK-like"/>
</dbReference>
<dbReference type="GO" id="GO:0005737">
    <property type="term" value="C:cytoplasm"/>
    <property type="evidence" value="ECO:0007669"/>
    <property type="project" value="UniProtKB-SubCell"/>
</dbReference>
<evidence type="ECO:0000256" key="1">
    <source>
        <dbReference type="ARBA" id="ARBA00022490"/>
    </source>
</evidence>
<organism evidence="7 8">
    <name type="scientific">Longimicrobium terrae</name>
    <dbReference type="NCBI Taxonomy" id="1639882"/>
    <lineage>
        <taxon>Bacteria</taxon>
        <taxon>Pseudomonadati</taxon>
        <taxon>Gemmatimonadota</taxon>
        <taxon>Longimicrobiia</taxon>
        <taxon>Longimicrobiales</taxon>
        <taxon>Longimicrobiaceae</taxon>
        <taxon>Longimicrobium</taxon>
    </lineage>
</organism>
<dbReference type="PANTHER" id="PTHR42749">
    <property type="entry name" value="CELL SHAPE-DETERMINING PROTEIN MREB"/>
    <property type="match status" value="1"/>
</dbReference>